<comment type="caution">
    <text evidence="1">The sequence shown here is derived from an EMBL/GenBank/DDBJ whole genome shotgun (WGS) entry which is preliminary data.</text>
</comment>
<reference evidence="1" key="1">
    <citation type="submission" date="2022-06" db="EMBL/GenBank/DDBJ databases">
        <authorList>
            <person name="Legras J.-L."/>
            <person name="Devillers H."/>
            <person name="Grondin C."/>
        </authorList>
    </citation>
    <scope>NUCLEOTIDE SEQUENCE</scope>
    <source>
        <strain evidence="1">CLIB 1444</strain>
    </source>
</reference>
<name>A0ACA9YFE2_9ASCO</name>
<keyword evidence="1" id="KW-0689">Ribosomal protein</keyword>
<dbReference type="Proteomes" id="UP001152531">
    <property type="component" value="Unassembled WGS sequence"/>
</dbReference>
<protein>
    <submittedName>
        <fullName evidence="1">54S ribosomal protein Mrp49p, mitochondrial</fullName>
    </submittedName>
</protein>
<gene>
    <name evidence="1" type="ORF">CLIB1444_20S01288</name>
</gene>
<evidence type="ECO:0000313" key="1">
    <source>
        <dbReference type="EMBL" id="CAH6723812.1"/>
    </source>
</evidence>
<proteinExistence type="predicted"/>
<evidence type="ECO:0000313" key="2">
    <source>
        <dbReference type="Proteomes" id="UP001152531"/>
    </source>
</evidence>
<accession>A0ACA9YFE2</accession>
<keyword evidence="1" id="KW-0687">Ribonucleoprotein</keyword>
<keyword evidence="2" id="KW-1185">Reference proteome</keyword>
<dbReference type="EMBL" id="CALSDN010000020">
    <property type="protein sequence ID" value="CAH6723812.1"/>
    <property type="molecule type" value="Genomic_DNA"/>
</dbReference>
<sequence length="144" mass="16689">MFKELTSSRISRQVSRINQIHGDSSNAYVFNNVKKFELIFPVNRSYMESYGIRQFWKYNLPVFKFHNDDIDFIIKKVQTTDAELEKCPVKLVIHEDSQTKEIDCKNLEPSSILSQLLEITNAEPVPSSTLESLTLKPKASYIKN</sequence>
<organism evidence="1 2">
    <name type="scientific">[Candida] jaroonii</name>
    <dbReference type="NCBI Taxonomy" id="467808"/>
    <lineage>
        <taxon>Eukaryota</taxon>
        <taxon>Fungi</taxon>
        <taxon>Dikarya</taxon>
        <taxon>Ascomycota</taxon>
        <taxon>Saccharomycotina</taxon>
        <taxon>Pichiomycetes</taxon>
        <taxon>Debaryomycetaceae</taxon>
        <taxon>Yamadazyma</taxon>
    </lineage>
</organism>